<dbReference type="AlphaFoldDB" id="A0A2Y9G075"/>
<dbReference type="GeneID" id="101344418"/>
<dbReference type="Proteomes" id="UP000248480">
    <property type="component" value="Unplaced"/>
</dbReference>
<dbReference type="FunCoup" id="A0A2Y9G075">
    <property type="interactions" value="3"/>
</dbReference>
<dbReference type="KEGG" id="tmu:101344418"/>
<gene>
    <name evidence="2" type="primary">CUNH22orf15</name>
</gene>
<keyword evidence="1" id="KW-1185">Reference proteome</keyword>
<dbReference type="RefSeq" id="XP_012413770.1">
    <property type="nucleotide sequence ID" value="XM_012558316.1"/>
</dbReference>
<dbReference type="PANTHER" id="PTHR33887:SF1">
    <property type="entry name" value="GENE 867-RELATED"/>
    <property type="match status" value="1"/>
</dbReference>
<dbReference type="OrthoDB" id="2109241at2759"/>
<protein>
    <submittedName>
        <fullName evidence="2">Uncharacterized protein C22orf15 homolog</fullName>
    </submittedName>
</protein>
<name>A0A2Y9G075_TRIMA</name>
<dbReference type="InterPro" id="IPR039471">
    <property type="entry name" value="CXorf65-like"/>
</dbReference>
<accession>A0A2Y9G075</accession>
<organism evidence="1 2">
    <name type="scientific">Trichechus manatus latirostris</name>
    <name type="common">Florida manatee</name>
    <dbReference type="NCBI Taxonomy" id="127582"/>
    <lineage>
        <taxon>Eukaryota</taxon>
        <taxon>Metazoa</taxon>
        <taxon>Chordata</taxon>
        <taxon>Craniata</taxon>
        <taxon>Vertebrata</taxon>
        <taxon>Euteleostomi</taxon>
        <taxon>Mammalia</taxon>
        <taxon>Eutheria</taxon>
        <taxon>Afrotheria</taxon>
        <taxon>Sirenia</taxon>
        <taxon>Trichechidae</taxon>
        <taxon>Trichechus</taxon>
    </lineage>
</organism>
<dbReference type="CTD" id="102349963"/>
<sequence>METSVGTVAVFITVMFGAGCWELVNPWCSLVTLTTHLRERSGVPQDVTLALLAEDRHLVSLGQGLEEGATPAPTMGSSLLQERETYILIRILSKWGPKIPTIRGEYTKTLGVWGHPQREGGAPTRCTFLLENLDNVCSELAVPMTWHPMAKWLSWTRSQEAVGLYPPLRMPP</sequence>
<proteinExistence type="predicted"/>
<evidence type="ECO:0000313" key="1">
    <source>
        <dbReference type="Proteomes" id="UP000248480"/>
    </source>
</evidence>
<dbReference type="Pfam" id="PF15874">
    <property type="entry name" value="Il2rg"/>
    <property type="match status" value="1"/>
</dbReference>
<dbReference type="InParanoid" id="A0A2Y9G075"/>
<evidence type="ECO:0000313" key="2">
    <source>
        <dbReference type="RefSeq" id="XP_012413770.1"/>
    </source>
</evidence>
<dbReference type="PANTHER" id="PTHR33887">
    <property type="entry name" value="PB1 DOMAIN-CONTAINING PROTEIN"/>
    <property type="match status" value="1"/>
</dbReference>
<reference evidence="2" key="1">
    <citation type="submission" date="2025-08" db="UniProtKB">
        <authorList>
            <consortium name="RefSeq"/>
        </authorList>
    </citation>
    <scope>IDENTIFICATION</scope>
</reference>